<keyword evidence="1" id="KW-0472">Membrane</keyword>
<dbReference type="RefSeq" id="WP_005500906.1">
    <property type="nucleotide sequence ID" value="NZ_ABIC01000028.1"/>
</dbReference>
<protein>
    <submittedName>
        <fullName evidence="2">Uncharacterized protein</fullName>
    </submittedName>
</protein>
<gene>
    <name evidence="2" type="ORF">KT99_16911</name>
</gene>
<organism evidence="2 3">
    <name type="scientific">Shewanella benthica KT99</name>
    <dbReference type="NCBI Taxonomy" id="314608"/>
    <lineage>
        <taxon>Bacteria</taxon>
        <taxon>Pseudomonadati</taxon>
        <taxon>Pseudomonadota</taxon>
        <taxon>Gammaproteobacteria</taxon>
        <taxon>Alteromonadales</taxon>
        <taxon>Shewanellaceae</taxon>
        <taxon>Shewanella</taxon>
    </lineage>
</organism>
<dbReference type="InterPro" id="IPR046730">
    <property type="entry name" value="DUF6622"/>
</dbReference>
<dbReference type="Pfam" id="PF20327">
    <property type="entry name" value="DUF6622"/>
    <property type="match status" value="1"/>
</dbReference>
<name>A9DF85_9GAMM</name>
<comment type="caution">
    <text evidence="2">The sequence shown here is derived from an EMBL/GenBank/DDBJ whole genome shotgun (WGS) entry which is preliminary data.</text>
</comment>
<dbReference type="AlphaFoldDB" id="A9DF85"/>
<feature type="transmembrane region" description="Helical" evidence="1">
    <location>
        <begin position="42"/>
        <end position="63"/>
    </location>
</feature>
<keyword evidence="3" id="KW-1185">Reference proteome</keyword>
<dbReference type="Proteomes" id="UP000005839">
    <property type="component" value="Unassembled WGS sequence"/>
</dbReference>
<evidence type="ECO:0000313" key="3">
    <source>
        <dbReference type="Proteomes" id="UP000005839"/>
    </source>
</evidence>
<dbReference type="EMBL" id="ABIC01000028">
    <property type="protein sequence ID" value="EDP99993.1"/>
    <property type="molecule type" value="Genomic_DNA"/>
</dbReference>
<keyword evidence="1" id="KW-1133">Transmembrane helix</keyword>
<proteinExistence type="predicted"/>
<dbReference type="STRING" id="314608.KT99_16911"/>
<keyword evidence="1" id="KW-0812">Transmembrane</keyword>
<evidence type="ECO:0000313" key="2">
    <source>
        <dbReference type="EMBL" id="EDP99993.1"/>
    </source>
</evidence>
<evidence type="ECO:0000256" key="1">
    <source>
        <dbReference type="SAM" id="Phobius"/>
    </source>
</evidence>
<accession>A9DF85</accession>
<sequence length="76" mass="8727">MIFFVLGGSWWPLFLILMIFVFKYVVNVLLATHEEVADQVAFIAGVSLLYGCFSGFFMSRLIVYRSAMKVRTETHV</sequence>
<reference evidence="2 3" key="1">
    <citation type="submission" date="2007-10" db="EMBL/GenBank/DDBJ databases">
        <authorList>
            <person name="Yayanos A."/>
            <person name="Ferriera S."/>
            <person name="Johnson J."/>
            <person name="Kravitz S."/>
            <person name="Halpern A."/>
            <person name="Remington K."/>
            <person name="Beeson K."/>
            <person name="Tran B."/>
            <person name="Rogers Y.-H."/>
            <person name="Friedman R."/>
            <person name="Venter J.C."/>
        </authorList>
    </citation>
    <scope>NUCLEOTIDE SEQUENCE [LARGE SCALE GENOMIC DNA]</scope>
    <source>
        <strain evidence="2 3">KT99</strain>
    </source>
</reference>